<proteinExistence type="predicted"/>
<organism evidence="1 2">
    <name type="scientific">Romanomermis culicivorax</name>
    <name type="common">Nematode worm</name>
    <dbReference type="NCBI Taxonomy" id="13658"/>
    <lineage>
        <taxon>Eukaryota</taxon>
        <taxon>Metazoa</taxon>
        <taxon>Ecdysozoa</taxon>
        <taxon>Nematoda</taxon>
        <taxon>Enoplea</taxon>
        <taxon>Dorylaimia</taxon>
        <taxon>Mermithida</taxon>
        <taxon>Mermithoidea</taxon>
        <taxon>Mermithidae</taxon>
        <taxon>Romanomermis</taxon>
    </lineage>
</organism>
<keyword evidence="1" id="KW-1185">Reference proteome</keyword>
<dbReference type="Proteomes" id="UP000887565">
    <property type="component" value="Unplaced"/>
</dbReference>
<dbReference type="AlphaFoldDB" id="A0A915IB40"/>
<evidence type="ECO:0000313" key="2">
    <source>
        <dbReference type="WBParaSite" id="nRc.2.0.1.t11390-RA"/>
    </source>
</evidence>
<sequence>MKEKRNTYKEKYKKHLSRVINRPRCISYRRGIKQSSIPPRNRIIESCAILPRPVLRCFSRLFRIK</sequence>
<evidence type="ECO:0000313" key="1">
    <source>
        <dbReference type="Proteomes" id="UP000887565"/>
    </source>
</evidence>
<accession>A0A915IB40</accession>
<dbReference type="WBParaSite" id="nRc.2.0.1.t11390-RA">
    <property type="protein sequence ID" value="nRc.2.0.1.t11390-RA"/>
    <property type="gene ID" value="nRc.2.0.1.g11390"/>
</dbReference>
<protein>
    <submittedName>
        <fullName evidence="2">Ribosomal protein S14</fullName>
    </submittedName>
</protein>
<name>A0A915IB40_ROMCU</name>
<reference evidence="2" key="1">
    <citation type="submission" date="2022-11" db="UniProtKB">
        <authorList>
            <consortium name="WormBaseParasite"/>
        </authorList>
    </citation>
    <scope>IDENTIFICATION</scope>
</reference>